<dbReference type="PROSITE" id="PS50112">
    <property type="entry name" value="PAS"/>
    <property type="match status" value="1"/>
</dbReference>
<dbReference type="SUPFAM" id="SSF55785">
    <property type="entry name" value="PYP-like sensor domain (PAS domain)"/>
    <property type="match status" value="1"/>
</dbReference>
<organism evidence="14">
    <name type="scientific">marine sediment metagenome</name>
    <dbReference type="NCBI Taxonomy" id="412755"/>
    <lineage>
        <taxon>unclassified sequences</taxon>
        <taxon>metagenomes</taxon>
        <taxon>ecological metagenomes</taxon>
    </lineage>
</organism>
<keyword evidence="9 12" id="KW-1133">Transmembrane helix</keyword>
<evidence type="ECO:0000256" key="11">
    <source>
        <dbReference type="ARBA" id="ARBA00023136"/>
    </source>
</evidence>
<dbReference type="InterPro" id="IPR036097">
    <property type="entry name" value="HisK_dim/P_sf"/>
</dbReference>
<dbReference type="PANTHER" id="PTHR42878:SF7">
    <property type="entry name" value="SENSOR HISTIDINE KINASE GLRK"/>
    <property type="match status" value="1"/>
</dbReference>
<dbReference type="GO" id="GO:0007234">
    <property type="term" value="P:osmosensory signaling via phosphorelay pathway"/>
    <property type="evidence" value="ECO:0007669"/>
    <property type="project" value="TreeGrafter"/>
</dbReference>
<reference evidence="14" key="1">
    <citation type="journal article" date="2014" name="Front. Microbiol.">
        <title>High frequency of phylogenetically diverse reductive dehalogenase-homologous genes in deep subseafloor sedimentary metagenomes.</title>
        <authorList>
            <person name="Kawai M."/>
            <person name="Futagami T."/>
            <person name="Toyoda A."/>
            <person name="Takaki Y."/>
            <person name="Nishi S."/>
            <person name="Hori S."/>
            <person name="Arai W."/>
            <person name="Tsubouchi T."/>
            <person name="Morono Y."/>
            <person name="Uchiyama I."/>
            <person name="Ito T."/>
            <person name="Fujiyama A."/>
            <person name="Inagaki F."/>
            <person name="Takami H."/>
        </authorList>
    </citation>
    <scope>NUCLEOTIDE SEQUENCE</scope>
    <source>
        <strain evidence="14">Expedition CK06-06</strain>
    </source>
</reference>
<dbReference type="GO" id="GO:0000156">
    <property type="term" value="F:phosphorelay response regulator activity"/>
    <property type="evidence" value="ECO:0007669"/>
    <property type="project" value="TreeGrafter"/>
</dbReference>
<feature type="transmembrane region" description="Helical" evidence="12">
    <location>
        <begin position="15"/>
        <end position="36"/>
    </location>
</feature>
<evidence type="ECO:0000256" key="7">
    <source>
        <dbReference type="ARBA" id="ARBA00022777"/>
    </source>
</evidence>
<comment type="catalytic activity">
    <reaction evidence="1">
        <text>ATP + protein L-histidine = ADP + protein N-phospho-L-histidine.</text>
        <dbReference type="EC" id="2.7.13.3"/>
    </reaction>
</comment>
<dbReference type="PANTHER" id="PTHR42878">
    <property type="entry name" value="TWO-COMPONENT HISTIDINE KINASE"/>
    <property type="match status" value="1"/>
</dbReference>
<protein>
    <recommendedName>
        <fullName evidence="3">histidine kinase</fullName>
        <ecNumber evidence="3">2.7.13.3</ecNumber>
    </recommendedName>
</protein>
<evidence type="ECO:0000256" key="8">
    <source>
        <dbReference type="ARBA" id="ARBA00022840"/>
    </source>
</evidence>
<comment type="caution">
    <text evidence="14">The sequence shown here is derived from an EMBL/GenBank/DDBJ whole genome shotgun (WGS) entry which is preliminary data.</text>
</comment>
<dbReference type="Gene3D" id="1.10.287.130">
    <property type="match status" value="1"/>
</dbReference>
<dbReference type="SUPFAM" id="SSF47384">
    <property type="entry name" value="Homodimeric domain of signal transducing histidine kinase"/>
    <property type="match status" value="1"/>
</dbReference>
<dbReference type="GO" id="GO:0000155">
    <property type="term" value="F:phosphorelay sensor kinase activity"/>
    <property type="evidence" value="ECO:0007669"/>
    <property type="project" value="InterPro"/>
</dbReference>
<evidence type="ECO:0000256" key="2">
    <source>
        <dbReference type="ARBA" id="ARBA00004141"/>
    </source>
</evidence>
<dbReference type="EC" id="2.7.13.3" evidence="3"/>
<evidence type="ECO:0000259" key="13">
    <source>
        <dbReference type="PROSITE" id="PS50112"/>
    </source>
</evidence>
<evidence type="ECO:0000256" key="3">
    <source>
        <dbReference type="ARBA" id="ARBA00012438"/>
    </source>
</evidence>
<dbReference type="InterPro" id="IPR000014">
    <property type="entry name" value="PAS"/>
</dbReference>
<evidence type="ECO:0000256" key="9">
    <source>
        <dbReference type="ARBA" id="ARBA00022989"/>
    </source>
</evidence>
<name>X0WC73_9ZZZZ</name>
<dbReference type="NCBIfam" id="TIGR00229">
    <property type="entry name" value="sensory_box"/>
    <property type="match status" value="1"/>
</dbReference>
<dbReference type="CDD" id="cd00082">
    <property type="entry name" value="HisKA"/>
    <property type="match status" value="1"/>
</dbReference>
<proteinExistence type="predicted"/>
<dbReference type="EMBL" id="BARS01048899">
    <property type="protein sequence ID" value="GAG28519.1"/>
    <property type="molecule type" value="Genomic_DNA"/>
</dbReference>
<dbReference type="GO" id="GO:0005524">
    <property type="term" value="F:ATP binding"/>
    <property type="evidence" value="ECO:0007669"/>
    <property type="project" value="UniProtKB-KW"/>
</dbReference>
<dbReference type="InterPro" id="IPR003661">
    <property type="entry name" value="HisK_dim/P_dom"/>
</dbReference>
<keyword evidence="7" id="KW-0418">Kinase</keyword>
<dbReference type="SMART" id="SM00388">
    <property type="entry name" value="HisKA"/>
    <property type="match status" value="1"/>
</dbReference>
<sequence>MDLIDLNKTEGRAELYLDLAGVIIVALNSEGIITLMNKKGYKMLEYDEGELLGKNWFDICVPSYLRDQVYEIFKSLMRGEIEPVEFYENPILTKNNKLKTIAWHNTLLYDDDRNIVGTLSAGEDSTKLDRMKSELLERIAHELKTPLVSIKGSTEIISSFYKEKLTPKIVSLLEIINRNTSRLENLINSILEASKLEIGVLTINKSGNNLASL</sequence>
<comment type="subcellular location">
    <subcellularLocation>
        <location evidence="2">Membrane</location>
        <topology evidence="2">Multi-pass membrane protein</topology>
    </subcellularLocation>
</comment>
<dbReference type="SMART" id="SM00091">
    <property type="entry name" value="PAS"/>
    <property type="match status" value="1"/>
</dbReference>
<dbReference type="Pfam" id="PF00512">
    <property type="entry name" value="HisKA"/>
    <property type="match status" value="1"/>
</dbReference>
<dbReference type="InterPro" id="IPR013767">
    <property type="entry name" value="PAS_fold"/>
</dbReference>
<dbReference type="GO" id="GO:0006355">
    <property type="term" value="P:regulation of DNA-templated transcription"/>
    <property type="evidence" value="ECO:0007669"/>
    <property type="project" value="InterPro"/>
</dbReference>
<feature type="non-terminal residue" evidence="14">
    <location>
        <position position="213"/>
    </location>
</feature>
<dbReference type="GO" id="GO:0030295">
    <property type="term" value="F:protein kinase activator activity"/>
    <property type="evidence" value="ECO:0007669"/>
    <property type="project" value="TreeGrafter"/>
</dbReference>
<dbReference type="Pfam" id="PF00989">
    <property type="entry name" value="PAS"/>
    <property type="match status" value="1"/>
</dbReference>
<accession>X0WC73</accession>
<feature type="domain" description="PAS" evidence="13">
    <location>
        <begin position="9"/>
        <end position="80"/>
    </location>
</feature>
<keyword evidence="5 12" id="KW-0812">Transmembrane</keyword>
<dbReference type="Gene3D" id="3.30.450.20">
    <property type="entry name" value="PAS domain"/>
    <property type="match status" value="1"/>
</dbReference>
<evidence type="ECO:0000256" key="12">
    <source>
        <dbReference type="SAM" id="Phobius"/>
    </source>
</evidence>
<keyword evidence="11 12" id="KW-0472">Membrane</keyword>
<evidence type="ECO:0000256" key="6">
    <source>
        <dbReference type="ARBA" id="ARBA00022741"/>
    </source>
</evidence>
<keyword evidence="6" id="KW-0547">Nucleotide-binding</keyword>
<evidence type="ECO:0000256" key="1">
    <source>
        <dbReference type="ARBA" id="ARBA00000085"/>
    </source>
</evidence>
<evidence type="ECO:0000256" key="5">
    <source>
        <dbReference type="ARBA" id="ARBA00022692"/>
    </source>
</evidence>
<dbReference type="InterPro" id="IPR035965">
    <property type="entry name" value="PAS-like_dom_sf"/>
</dbReference>
<gene>
    <name evidence="14" type="ORF">S01H1_73202</name>
</gene>
<evidence type="ECO:0000256" key="4">
    <source>
        <dbReference type="ARBA" id="ARBA00022679"/>
    </source>
</evidence>
<keyword evidence="8" id="KW-0067">ATP-binding</keyword>
<dbReference type="AlphaFoldDB" id="X0WC73"/>
<keyword evidence="4" id="KW-0808">Transferase</keyword>
<dbReference type="InterPro" id="IPR050351">
    <property type="entry name" value="BphY/WalK/GraS-like"/>
</dbReference>
<keyword evidence="10" id="KW-0902">Two-component regulatory system</keyword>
<evidence type="ECO:0000313" key="14">
    <source>
        <dbReference type="EMBL" id="GAG28519.1"/>
    </source>
</evidence>
<dbReference type="CDD" id="cd00130">
    <property type="entry name" value="PAS"/>
    <property type="match status" value="1"/>
</dbReference>
<dbReference type="GO" id="GO:0016020">
    <property type="term" value="C:membrane"/>
    <property type="evidence" value="ECO:0007669"/>
    <property type="project" value="UniProtKB-SubCell"/>
</dbReference>
<evidence type="ECO:0000256" key="10">
    <source>
        <dbReference type="ARBA" id="ARBA00023012"/>
    </source>
</evidence>